<dbReference type="CDD" id="cd07302">
    <property type="entry name" value="CHD"/>
    <property type="match status" value="1"/>
</dbReference>
<dbReference type="RefSeq" id="WP_053961515.1">
    <property type="nucleotide sequence ID" value="NZ_CAMJVL010000001.1"/>
</dbReference>
<dbReference type="SMART" id="SM00304">
    <property type="entry name" value="HAMP"/>
    <property type="match status" value="1"/>
</dbReference>
<dbReference type="Pfam" id="PF00211">
    <property type="entry name" value="Guanylate_cyc"/>
    <property type="match status" value="1"/>
</dbReference>
<dbReference type="GO" id="GO:0004016">
    <property type="term" value="F:adenylate cyclase activity"/>
    <property type="evidence" value="ECO:0007669"/>
    <property type="project" value="UniProtKB-ARBA"/>
</dbReference>
<feature type="domain" description="Guanylate cyclase" evidence="8">
    <location>
        <begin position="367"/>
        <end position="491"/>
    </location>
</feature>
<evidence type="ECO:0000256" key="5">
    <source>
        <dbReference type="ARBA" id="ARBA00022989"/>
    </source>
</evidence>
<name>A0A5E3ZVI3_9ACTN</name>
<dbReference type="PROSITE" id="PS50885">
    <property type="entry name" value="HAMP"/>
    <property type="match status" value="1"/>
</dbReference>
<accession>A0A5E3ZVI3</accession>
<dbReference type="InterPro" id="IPR003660">
    <property type="entry name" value="HAMP_dom"/>
</dbReference>
<evidence type="ECO:0000256" key="2">
    <source>
        <dbReference type="ARBA" id="ARBA00005381"/>
    </source>
</evidence>
<evidence type="ECO:0000256" key="3">
    <source>
        <dbReference type="ARBA" id="ARBA00022475"/>
    </source>
</evidence>
<keyword evidence="3" id="KW-1003">Cell membrane</keyword>
<dbReference type="Gene3D" id="6.10.340.10">
    <property type="match status" value="1"/>
</dbReference>
<dbReference type="SUPFAM" id="SSF55073">
    <property type="entry name" value="Nucleotide cyclase"/>
    <property type="match status" value="1"/>
</dbReference>
<dbReference type="GO" id="GO:0035556">
    <property type="term" value="P:intracellular signal transduction"/>
    <property type="evidence" value="ECO:0007669"/>
    <property type="project" value="InterPro"/>
</dbReference>
<comment type="similarity">
    <text evidence="2">Belongs to the adenylyl cyclase class-3 family.</text>
</comment>
<evidence type="ECO:0000256" key="4">
    <source>
        <dbReference type="ARBA" id="ARBA00022692"/>
    </source>
</evidence>
<reference evidence="10 11" key="1">
    <citation type="submission" date="2019-04" db="EMBL/GenBank/DDBJ databases">
        <authorList>
            <person name="Seth-Smith MB H."/>
            <person name="Seth-Smith H."/>
        </authorList>
    </citation>
    <scope>NUCLEOTIDE SEQUENCE [LARGE SCALE GENOMIC DNA]</scope>
    <source>
        <strain evidence="10">USB-603019</strain>
    </source>
</reference>
<dbReference type="InterPro" id="IPR050697">
    <property type="entry name" value="Adenylyl/Guanylyl_Cyclase_3/4"/>
</dbReference>
<dbReference type="SUPFAM" id="SSF158472">
    <property type="entry name" value="HAMP domain-like"/>
    <property type="match status" value="1"/>
</dbReference>
<evidence type="ECO:0000259" key="9">
    <source>
        <dbReference type="PROSITE" id="PS50885"/>
    </source>
</evidence>
<proteinExistence type="inferred from homology"/>
<dbReference type="PANTHER" id="PTHR43081">
    <property type="entry name" value="ADENYLATE CYCLASE, TERMINAL-DIFFERENTIATION SPECIFIC-RELATED"/>
    <property type="match status" value="1"/>
</dbReference>
<dbReference type="PROSITE" id="PS50125">
    <property type="entry name" value="GUANYLATE_CYCLASE_2"/>
    <property type="match status" value="1"/>
</dbReference>
<dbReference type="Gene3D" id="3.30.70.1230">
    <property type="entry name" value="Nucleotide cyclase"/>
    <property type="match status" value="1"/>
</dbReference>
<dbReference type="SMART" id="SM00044">
    <property type="entry name" value="CYCc"/>
    <property type="match status" value="1"/>
</dbReference>
<feature type="transmembrane region" description="Helical" evidence="7">
    <location>
        <begin position="221"/>
        <end position="249"/>
    </location>
</feature>
<keyword evidence="5 7" id="KW-1133">Transmembrane helix</keyword>
<comment type="subcellular location">
    <subcellularLocation>
        <location evidence="1">Cell membrane</location>
        <topology evidence="1">Multi-pass membrane protein</topology>
    </subcellularLocation>
</comment>
<gene>
    <name evidence="10" type="primary">cyaA</name>
    <name evidence="10" type="ORF">LC603019_00317</name>
</gene>
<dbReference type="GO" id="GO:0006171">
    <property type="term" value="P:cAMP biosynthetic process"/>
    <property type="evidence" value="ECO:0007669"/>
    <property type="project" value="TreeGrafter"/>
</dbReference>
<dbReference type="InterPro" id="IPR001054">
    <property type="entry name" value="A/G_cyclase"/>
</dbReference>
<dbReference type="OrthoDB" id="368920at2"/>
<feature type="transmembrane region" description="Helical" evidence="7">
    <location>
        <begin position="261"/>
        <end position="280"/>
    </location>
</feature>
<feature type="transmembrane region" description="Helical" evidence="7">
    <location>
        <begin position="147"/>
        <end position="167"/>
    </location>
</feature>
<evidence type="ECO:0000256" key="1">
    <source>
        <dbReference type="ARBA" id="ARBA00004651"/>
    </source>
</evidence>
<dbReference type="AlphaFoldDB" id="A0A5E3ZVI3"/>
<keyword evidence="4 7" id="KW-0812">Transmembrane</keyword>
<feature type="transmembrane region" description="Helical" evidence="7">
    <location>
        <begin position="173"/>
        <end position="200"/>
    </location>
</feature>
<feature type="domain" description="HAMP" evidence="9">
    <location>
        <begin position="282"/>
        <end position="334"/>
    </location>
</feature>
<dbReference type="EMBL" id="LR584267">
    <property type="protein sequence ID" value="VHN99903.1"/>
    <property type="molecule type" value="Genomic_DNA"/>
</dbReference>
<keyword evidence="11" id="KW-1185">Reference proteome</keyword>
<dbReference type="Proteomes" id="UP000324288">
    <property type="component" value="Chromosome"/>
</dbReference>
<dbReference type="PANTHER" id="PTHR43081:SF17">
    <property type="entry name" value="BLL5647 PROTEIN"/>
    <property type="match status" value="1"/>
</dbReference>
<dbReference type="CDD" id="cd06225">
    <property type="entry name" value="HAMP"/>
    <property type="match status" value="1"/>
</dbReference>
<feature type="transmembrane region" description="Helical" evidence="7">
    <location>
        <begin position="102"/>
        <end position="127"/>
    </location>
</feature>
<sequence>MTTESPKPLRPPYPRRYITPFGFEPGEEPGKEYSRFGSPLLGAAGETPRKARTRIFCILWVLLSGAHLSGAIACLFIIASIVPSDRIFRPDVAVLTWKAVPAFIVIAYAIGITSSFLYINQALKWFVEERVPTEKNRWQVLLGPRHLALLQLVLWLIGAVIFGFLYGRVELSMGLRIVLTVLVGSVIMAAVCFLAAEFALRPAASVVLSHYGPRSRFVTGIASRMSLVWIAGTGLPVLGLLLVGATNLYTTEFSIQEMSRFIVIMAMCILLFSAVLNVQISNYITPPLNRVRYGMERVAMGDFDTEVAVFDGSEIGELQAGFNNMVHELRKQQHVKTLFRKHVGSKIADRALSTSAAGRNVTQRDASVFFIDIIGSTKLSLEYDSSTVVDLLNRFYTIVVEEVNRTGGVVNKFAGDAVLAVYNVPDDHPDPAGASLYCARVVMNRLDRELPEIAAAVGISAGRVVAGNIGSKDRYEYTVIGDPVNIASRLSELAKREPGRILASQRTVNLANVEEAHFWMIDGATVLRGRSDATVLARPENPVVASFAEREEREHQRETQD</sequence>
<organism evidence="10 11">
    <name type="scientific">Lawsonella clevelandensis</name>
    <dbReference type="NCBI Taxonomy" id="1528099"/>
    <lineage>
        <taxon>Bacteria</taxon>
        <taxon>Bacillati</taxon>
        <taxon>Actinomycetota</taxon>
        <taxon>Actinomycetes</taxon>
        <taxon>Mycobacteriales</taxon>
        <taxon>Lawsonellaceae</taxon>
        <taxon>Lawsonella</taxon>
    </lineage>
</organism>
<evidence type="ECO:0000256" key="7">
    <source>
        <dbReference type="SAM" id="Phobius"/>
    </source>
</evidence>
<dbReference type="Pfam" id="PF00672">
    <property type="entry name" value="HAMP"/>
    <property type="match status" value="1"/>
</dbReference>
<protein>
    <submittedName>
        <fullName evidence="10">Adenylate cyclase 1</fullName>
    </submittedName>
</protein>
<dbReference type="InterPro" id="IPR029787">
    <property type="entry name" value="Nucleotide_cyclase"/>
</dbReference>
<evidence type="ECO:0000313" key="10">
    <source>
        <dbReference type="EMBL" id="VHN99903.1"/>
    </source>
</evidence>
<dbReference type="GO" id="GO:0005886">
    <property type="term" value="C:plasma membrane"/>
    <property type="evidence" value="ECO:0007669"/>
    <property type="project" value="UniProtKB-SubCell"/>
</dbReference>
<evidence type="ECO:0000256" key="6">
    <source>
        <dbReference type="ARBA" id="ARBA00023136"/>
    </source>
</evidence>
<keyword evidence="6 7" id="KW-0472">Membrane</keyword>
<evidence type="ECO:0000313" key="11">
    <source>
        <dbReference type="Proteomes" id="UP000324288"/>
    </source>
</evidence>
<feature type="transmembrane region" description="Helical" evidence="7">
    <location>
        <begin position="57"/>
        <end position="82"/>
    </location>
</feature>
<evidence type="ECO:0000259" key="8">
    <source>
        <dbReference type="PROSITE" id="PS50125"/>
    </source>
</evidence>